<proteinExistence type="predicted"/>
<comment type="caution">
    <text evidence="2">The sequence shown here is derived from an EMBL/GenBank/DDBJ whole genome shotgun (WGS) entry which is preliminary data.</text>
</comment>
<keyword evidence="1" id="KW-0812">Transmembrane</keyword>
<evidence type="ECO:0000313" key="2">
    <source>
        <dbReference type="EMBL" id="MFL9880578.1"/>
    </source>
</evidence>
<feature type="transmembrane region" description="Helical" evidence="1">
    <location>
        <begin position="42"/>
        <end position="61"/>
    </location>
</feature>
<keyword evidence="1" id="KW-1133">Transmembrane helix</keyword>
<gene>
    <name evidence="2" type="ORF">PQR63_19435</name>
</gene>
<reference evidence="2 3" key="1">
    <citation type="journal article" date="2024" name="Chem. Sci.">
        <title>Discovery of megapolipeptins by genome mining of a Burkholderiales bacteria collection.</title>
        <authorList>
            <person name="Paulo B.S."/>
            <person name="Recchia M.J.J."/>
            <person name="Lee S."/>
            <person name="Fergusson C.H."/>
            <person name="Romanowski S.B."/>
            <person name="Hernandez A."/>
            <person name="Krull N."/>
            <person name="Liu D.Y."/>
            <person name="Cavanagh H."/>
            <person name="Bos A."/>
            <person name="Gray C.A."/>
            <person name="Murphy B.T."/>
            <person name="Linington R.G."/>
            <person name="Eustaquio A.S."/>
        </authorList>
    </citation>
    <scope>NUCLEOTIDE SEQUENCE [LARGE SCALE GENOMIC DNA]</scope>
    <source>
        <strain evidence="2 3">RL21-008-BIB-B</strain>
    </source>
</reference>
<feature type="transmembrane region" description="Helical" evidence="1">
    <location>
        <begin position="15"/>
        <end position="36"/>
    </location>
</feature>
<protein>
    <recommendedName>
        <fullName evidence="4">DUF3098 family protein</fullName>
    </recommendedName>
</protein>
<evidence type="ECO:0000313" key="3">
    <source>
        <dbReference type="Proteomes" id="UP001629214"/>
    </source>
</evidence>
<evidence type="ECO:0008006" key="4">
    <source>
        <dbReference type="Google" id="ProtNLM"/>
    </source>
</evidence>
<sequence length="75" mass="8446">MDKNTRFRKLIKRAVIAYSGGVAMVLFYLGVSVSYGKGFEPLLIPLPLFIIVFGGITYQLLKELKALKREAQQEP</sequence>
<dbReference type="EMBL" id="JAQQFR010000014">
    <property type="protein sequence ID" value="MFL9880578.1"/>
    <property type="molecule type" value="Genomic_DNA"/>
</dbReference>
<dbReference type="RefSeq" id="WP_408169604.1">
    <property type="nucleotide sequence ID" value="NZ_JAQQFR010000014.1"/>
</dbReference>
<evidence type="ECO:0000256" key="1">
    <source>
        <dbReference type="SAM" id="Phobius"/>
    </source>
</evidence>
<name>A0ABW8ZDZ6_9BURK</name>
<keyword evidence="1" id="KW-0472">Membrane</keyword>
<keyword evidence="3" id="KW-1185">Reference proteome</keyword>
<accession>A0ABW8ZDZ6</accession>
<organism evidence="2 3">
    <name type="scientific">Herbaspirillum rhizosphaerae</name>
    <dbReference type="NCBI Taxonomy" id="346179"/>
    <lineage>
        <taxon>Bacteria</taxon>
        <taxon>Pseudomonadati</taxon>
        <taxon>Pseudomonadota</taxon>
        <taxon>Betaproteobacteria</taxon>
        <taxon>Burkholderiales</taxon>
        <taxon>Oxalobacteraceae</taxon>
        <taxon>Herbaspirillum</taxon>
    </lineage>
</organism>
<dbReference type="Proteomes" id="UP001629214">
    <property type="component" value="Unassembled WGS sequence"/>
</dbReference>